<dbReference type="CDD" id="cd01189">
    <property type="entry name" value="INT_ICEBs1_C_like"/>
    <property type="match status" value="1"/>
</dbReference>
<name>A0A1H4BWP7_9BACI</name>
<evidence type="ECO:0000259" key="5">
    <source>
        <dbReference type="PROSITE" id="PS51898"/>
    </source>
</evidence>
<dbReference type="GO" id="GO:0006310">
    <property type="term" value="P:DNA recombination"/>
    <property type="evidence" value="ECO:0007669"/>
    <property type="project" value="UniProtKB-KW"/>
</dbReference>
<dbReference type="Pfam" id="PF22022">
    <property type="entry name" value="Phage_int_M"/>
    <property type="match status" value="1"/>
</dbReference>
<accession>A0A1H4BWP7</accession>
<proteinExistence type="inferred from homology"/>
<dbReference type="Gene3D" id="1.10.150.130">
    <property type="match status" value="1"/>
</dbReference>
<dbReference type="OrthoDB" id="9803188at2"/>
<dbReference type="STRING" id="571932.SAMN05421743_105180"/>
<dbReference type="InterPro" id="IPR010998">
    <property type="entry name" value="Integrase_recombinase_N"/>
</dbReference>
<dbReference type="InterPro" id="IPR044068">
    <property type="entry name" value="CB"/>
</dbReference>
<reference evidence="7 8" key="1">
    <citation type="submission" date="2016-10" db="EMBL/GenBank/DDBJ databases">
        <authorList>
            <person name="de Groot N.N."/>
        </authorList>
    </citation>
    <scope>NUCLEOTIDE SEQUENCE [LARGE SCALE GENOMIC DNA]</scope>
    <source>
        <strain evidence="7 8">CCM7597</strain>
    </source>
</reference>
<sequence length="407" mass="47690">MHCEKITLKSGQVRWECVSDGPRDPVTGKRKQITRRAIKQKDAKKKVLQAIHELERYGHDYQKSGQMTFDELAHTWYEMYKVTGKKDSTLLRCRKDINILNKHIAKKPIANITHFLYQNVINTIFNDYARNTVKGIHSTGNRIFKFAKKNNWITENPALDIDIPKRQKSIFEIKKDAVEEKYLDREELEQFLAAAVKYGKLYDKERFYTLAFSGMRPGELCALKKEDLNFETNTIDITKTIYNESNNMREYVLTPPKTEGSVREVIMEKKVMDMLRKVVNDNDKRKLKLRNTEVPYYNTIVPYHDENFVFARPNGFPFNTIQLNKRMNRLLKYTDIQKKATPHIFRHTHVSMLAEAKVELATIMKRVGHDDAGTTVQIYTHVTNKMKKEAPVKISELYGNLLEKMVF</sequence>
<dbReference type="PANTHER" id="PTHR30349">
    <property type="entry name" value="PHAGE INTEGRASE-RELATED"/>
    <property type="match status" value="1"/>
</dbReference>
<dbReference type="PROSITE" id="PS51900">
    <property type="entry name" value="CB"/>
    <property type="match status" value="1"/>
</dbReference>
<evidence type="ECO:0000256" key="3">
    <source>
        <dbReference type="ARBA" id="ARBA00023172"/>
    </source>
</evidence>
<keyword evidence="8" id="KW-1185">Reference proteome</keyword>
<gene>
    <name evidence="7" type="ORF">SAMN05421743_105180</name>
</gene>
<evidence type="ECO:0000256" key="4">
    <source>
        <dbReference type="PROSITE-ProRule" id="PRU01248"/>
    </source>
</evidence>
<dbReference type="PROSITE" id="PS51898">
    <property type="entry name" value="TYR_RECOMBINASE"/>
    <property type="match status" value="1"/>
</dbReference>
<protein>
    <submittedName>
        <fullName evidence="7">Site-specific recombinase XerD</fullName>
    </submittedName>
</protein>
<dbReference type="Pfam" id="PF00589">
    <property type="entry name" value="Phage_integrase"/>
    <property type="match status" value="1"/>
</dbReference>
<dbReference type="EMBL" id="FNQR01000005">
    <property type="protein sequence ID" value="SEA52591.1"/>
    <property type="molecule type" value="Genomic_DNA"/>
</dbReference>
<dbReference type="InterPro" id="IPR002104">
    <property type="entry name" value="Integrase_catalytic"/>
</dbReference>
<evidence type="ECO:0000259" key="6">
    <source>
        <dbReference type="PROSITE" id="PS51900"/>
    </source>
</evidence>
<keyword evidence="2 4" id="KW-0238">DNA-binding</keyword>
<dbReference type="GO" id="GO:0003677">
    <property type="term" value="F:DNA binding"/>
    <property type="evidence" value="ECO:0007669"/>
    <property type="project" value="UniProtKB-UniRule"/>
</dbReference>
<dbReference type="AlphaFoldDB" id="A0A1H4BWP7"/>
<dbReference type="InterPro" id="IPR050090">
    <property type="entry name" value="Tyrosine_recombinase_XerCD"/>
</dbReference>
<comment type="similarity">
    <text evidence="1">Belongs to the 'phage' integrase family.</text>
</comment>
<dbReference type="InterPro" id="IPR011010">
    <property type="entry name" value="DNA_brk_join_enz"/>
</dbReference>
<dbReference type="Gene3D" id="1.10.443.10">
    <property type="entry name" value="Intergrase catalytic core"/>
    <property type="match status" value="1"/>
</dbReference>
<dbReference type="Proteomes" id="UP000198584">
    <property type="component" value="Unassembled WGS sequence"/>
</dbReference>
<dbReference type="RefSeq" id="WP_093044340.1">
    <property type="nucleotide sequence ID" value="NZ_FNQR01000005.1"/>
</dbReference>
<organism evidence="7 8">
    <name type="scientific">Thalassobacillus cyri</name>
    <dbReference type="NCBI Taxonomy" id="571932"/>
    <lineage>
        <taxon>Bacteria</taxon>
        <taxon>Bacillati</taxon>
        <taxon>Bacillota</taxon>
        <taxon>Bacilli</taxon>
        <taxon>Bacillales</taxon>
        <taxon>Bacillaceae</taxon>
        <taxon>Thalassobacillus</taxon>
    </lineage>
</organism>
<evidence type="ECO:0000313" key="7">
    <source>
        <dbReference type="EMBL" id="SEA52591.1"/>
    </source>
</evidence>
<evidence type="ECO:0000256" key="1">
    <source>
        <dbReference type="ARBA" id="ARBA00008857"/>
    </source>
</evidence>
<dbReference type="SUPFAM" id="SSF56349">
    <property type="entry name" value="DNA breaking-rejoining enzymes"/>
    <property type="match status" value="1"/>
</dbReference>
<dbReference type="InterPro" id="IPR013762">
    <property type="entry name" value="Integrase-like_cat_sf"/>
</dbReference>
<keyword evidence="3" id="KW-0233">DNA recombination</keyword>
<evidence type="ECO:0000313" key="8">
    <source>
        <dbReference type="Proteomes" id="UP000198584"/>
    </source>
</evidence>
<feature type="domain" description="Core-binding (CB)" evidence="6">
    <location>
        <begin position="67"/>
        <end position="148"/>
    </location>
</feature>
<dbReference type="GO" id="GO:0015074">
    <property type="term" value="P:DNA integration"/>
    <property type="evidence" value="ECO:0007669"/>
    <property type="project" value="InterPro"/>
</dbReference>
<dbReference type="PANTHER" id="PTHR30349:SF64">
    <property type="entry name" value="PROPHAGE INTEGRASE INTD-RELATED"/>
    <property type="match status" value="1"/>
</dbReference>
<dbReference type="InterPro" id="IPR053876">
    <property type="entry name" value="Phage_int_M"/>
</dbReference>
<evidence type="ECO:0000256" key="2">
    <source>
        <dbReference type="ARBA" id="ARBA00023125"/>
    </source>
</evidence>
<feature type="domain" description="Tyr recombinase" evidence="5">
    <location>
        <begin position="178"/>
        <end position="392"/>
    </location>
</feature>